<protein>
    <recommendedName>
        <fullName evidence="18">Apoptosis-inducing factor 1, mitochondrial</fullName>
    </recommendedName>
</protein>
<dbReference type="GO" id="GO:0016491">
    <property type="term" value="F:oxidoreductase activity"/>
    <property type="evidence" value="ECO:0007669"/>
    <property type="project" value="UniProtKB-KW"/>
</dbReference>
<sequence length="713" mass="80429">MLSCGRVIEQLSKVTRHAHVNHSYRALKYVGRYFIMYFDRNFVNRYQLVRKIPYILFLFLVLYCSLYTANPSTNITFNFLGIFSVNRLWYSNNPSNKKPYKPPGTTIKPEECVPEFKYSTPKRPLPACEAQRGGTCPPTCRPDYTQEDGNGKNGKFPNWKHLLATLIIAGVTIYAISTTEWFTDKFGSQPDTKKKKDTVKRDKRSKDVVKSPAVSKLIPQEVPYLLIGGGTAAFSAFRSIKSRDPKAKVLVISEEESFPYMRPPLSKELWYNTDRATSAKLNFKQWNGTQRSLFYEPREFYTNVDKLMELDKGGVGVATGWKVTKIDATNKIAVLDDGYEIKYDKCLIATGASPKNLPIFESAQDEVKNKIIAYRTEQDFLELEENIHNPNCKNIVIIGGGFLGSELACSLARNYQDKKIFQIYKENYIMAQVLPEYLSEWTTKKAMAEGVNCISNIEVADFSYRNEKLSLILSDGNTIDADQVIVGIGVEANTDLATSSELEVHPIVGGFLVNAELEARSNLWVAGDAACFYDVRLGRRRVEHHDHAVISGRLAGENMTGAGKPYLHQSMFWSDLGPEVGYEAIGIIDSSLPTVGVFAKATEADTPKASLIESTDQERAITQTETENTEKTNSQNDTQSLNSENENENIEKESKKHSDFEKGVIFYLRDDVVVGILLWNIFHRMSIARQVLARGTKYDDLNEVAKLFSIHDD</sequence>
<comment type="subcellular location">
    <subcellularLocation>
        <location evidence="2">Mitochondrion</location>
    </subcellularLocation>
</comment>
<keyword evidence="7" id="KW-0809">Transit peptide</keyword>
<dbReference type="PANTHER" id="PTHR43557:SF4">
    <property type="entry name" value="APOPTOSIS-INDUCING FACTOR 1, MITOCHONDRIAL"/>
    <property type="match status" value="1"/>
</dbReference>
<dbReference type="PRINTS" id="PR00368">
    <property type="entry name" value="FADPNR"/>
</dbReference>
<dbReference type="InterPro" id="IPR023753">
    <property type="entry name" value="FAD/NAD-binding_dom"/>
</dbReference>
<keyword evidence="13" id="KW-1133">Transmembrane helix</keyword>
<dbReference type="Pfam" id="PF14721">
    <property type="entry name" value="AIF_C"/>
    <property type="match status" value="1"/>
</dbReference>
<keyword evidence="13" id="KW-0812">Transmembrane</keyword>
<comment type="similarity">
    <text evidence="3">Belongs to the FAD-dependent oxidoreductase family.</text>
</comment>
<name>A0ABD2A835_VESSQ</name>
<organism evidence="16 17">
    <name type="scientific">Vespula squamosa</name>
    <name type="common">Southern yellow jacket</name>
    <name type="synonym">Wasp</name>
    <dbReference type="NCBI Taxonomy" id="30214"/>
    <lineage>
        <taxon>Eukaryota</taxon>
        <taxon>Metazoa</taxon>
        <taxon>Ecdysozoa</taxon>
        <taxon>Arthropoda</taxon>
        <taxon>Hexapoda</taxon>
        <taxon>Insecta</taxon>
        <taxon>Pterygota</taxon>
        <taxon>Neoptera</taxon>
        <taxon>Endopterygota</taxon>
        <taxon>Hymenoptera</taxon>
        <taxon>Apocrita</taxon>
        <taxon>Aculeata</taxon>
        <taxon>Vespoidea</taxon>
        <taxon>Vespidae</taxon>
        <taxon>Vespinae</taxon>
        <taxon>Vespula</taxon>
    </lineage>
</organism>
<dbReference type="InterPro" id="IPR029324">
    <property type="entry name" value="AIF_C"/>
</dbReference>
<evidence type="ECO:0000256" key="8">
    <source>
        <dbReference type="ARBA" id="ARBA00023002"/>
    </source>
</evidence>
<feature type="compositionally biased region" description="Low complexity" evidence="12">
    <location>
        <begin position="622"/>
        <end position="644"/>
    </location>
</feature>
<evidence type="ECO:0000256" key="1">
    <source>
        <dbReference type="ARBA" id="ARBA00001974"/>
    </source>
</evidence>
<evidence type="ECO:0000256" key="9">
    <source>
        <dbReference type="ARBA" id="ARBA00023027"/>
    </source>
</evidence>
<dbReference type="SUPFAM" id="SSF55424">
    <property type="entry name" value="FAD/NAD-linked reductases, dimerisation (C-terminal) domain"/>
    <property type="match status" value="1"/>
</dbReference>
<evidence type="ECO:0000259" key="14">
    <source>
        <dbReference type="Pfam" id="PF07992"/>
    </source>
</evidence>
<dbReference type="GO" id="GO:0005739">
    <property type="term" value="C:mitochondrion"/>
    <property type="evidence" value="ECO:0007669"/>
    <property type="project" value="UniProtKB-SubCell"/>
</dbReference>
<evidence type="ECO:0000256" key="12">
    <source>
        <dbReference type="SAM" id="MobiDB-lite"/>
    </source>
</evidence>
<evidence type="ECO:0000256" key="4">
    <source>
        <dbReference type="ARBA" id="ARBA00022630"/>
    </source>
</evidence>
<proteinExistence type="inferred from homology"/>
<dbReference type="EMBL" id="JAUDFV010000154">
    <property type="protein sequence ID" value="KAL2716527.1"/>
    <property type="molecule type" value="Genomic_DNA"/>
</dbReference>
<evidence type="ECO:0000256" key="10">
    <source>
        <dbReference type="ARBA" id="ARBA00023128"/>
    </source>
</evidence>
<dbReference type="Gene3D" id="3.30.390.30">
    <property type="match status" value="1"/>
</dbReference>
<dbReference type="Pfam" id="PF07992">
    <property type="entry name" value="Pyr_redox_2"/>
    <property type="match status" value="1"/>
</dbReference>
<comment type="caution">
    <text evidence="16">The sequence shown here is derived from an EMBL/GenBank/DDBJ whole genome shotgun (WGS) entry which is preliminary data.</text>
</comment>
<keyword evidence="6" id="KW-0274">FAD</keyword>
<dbReference type="GO" id="GO:0006915">
    <property type="term" value="P:apoptotic process"/>
    <property type="evidence" value="ECO:0007669"/>
    <property type="project" value="UniProtKB-KW"/>
</dbReference>
<evidence type="ECO:0000256" key="13">
    <source>
        <dbReference type="SAM" id="Phobius"/>
    </source>
</evidence>
<feature type="domain" description="FAD/NAD(P)-binding" evidence="14">
    <location>
        <begin position="225"/>
        <end position="550"/>
    </location>
</feature>
<evidence type="ECO:0000256" key="2">
    <source>
        <dbReference type="ARBA" id="ARBA00004173"/>
    </source>
</evidence>
<dbReference type="InterPro" id="IPR016156">
    <property type="entry name" value="FAD/NAD-linked_Rdtase_dimer_sf"/>
</dbReference>
<gene>
    <name evidence="16" type="ORF">V1478_014203</name>
</gene>
<reference evidence="16 17" key="1">
    <citation type="journal article" date="2024" name="Ann. Entomol. Soc. Am.">
        <title>Genomic analyses of the southern and eastern yellowjacket wasps (Hymenoptera: Vespidae) reveal evolutionary signatures of social life.</title>
        <authorList>
            <person name="Catto M.A."/>
            <person name="Caine P.B."/>
            <person name="Orr S.E."/>
            <person name="Hunt B.G."/>
            <person name="Goodisman M.A.D."/>
        </authorList>
    </citation>
    <scope>NUCLEOTIDE SEQUENCE [LARGE SCALE GENOMIC DNA]</scope>
    <source>
        <strain evidence="16">233</strain>
        <tissue evidence="16">Head and thorax</tissue>
    </source>
</reference>
<evidence type="ECO:0000313" key="16">
    <source>
        <dbReference type="EMBL" id="KAL2716527.1"/>
    </source>
</evidence>
<dbReference type="Proteomes" id="UP001607302">
    <property type="component" value="Unassembled WGS sequence"/>
</dbReference>
<feature type="transmembrane region" description="Helical" evidence="13">
    <location>
        <begin position="52"/>
        <end position="69"/>
    </location>
</feature>
<evidence type="ECO:0000313" key="17">
    <source>
        <dbReference type="Proteomes" id="UP001607302"/>
    </source>
</evidence>
<keyword evidence="5" id="KW-0053">Apoptosis</keyword>
<evidence type="ECO:0008006" key="18">
    <source>
        <dbReference type="Google" id="ProtNLM"/>
    </source>
</evidence>
<keyword evidence="17" id="KW-1185">Reference proteome</keyword>
<keyword evidence="10" id="KW-0496">Mitochondrion</keyword>
<dbReference type="PRINTS" id="PR00411">
    <property type="entry name" value="PNDRDTASEI"/>
</dbReference>
<evidence type="ECO:0000256" key="3">
    <source>
        <dbReference type="ARBA" id="ARBA00006442"/>
    </source>
</evidence>
<comment type="catalytic activity">
    <reaction evidence="11">
        <text>A + NADH + H(+) = AH2 + NAD(+)</text>
        <dbReference type="Rhea" id="RHEA:11356"/>
        <dbReference type="ChEBI" id="CHEBI:13193"/>
        <dbReference type="ChEBI" id="CHEBI:15378"/>
        <dbReference type="ChEBI" id="CHEBI:17499"/>
        <dbReference type="ChEBI" id="CHEBI:57540"/>
        <dbReference type="ChEBI" id="CHEBI:57945"/>
    </reaction>
</comment>
<evidence type="ECO:0000256" key="5">
    <source>
        <dbReference type="ARBA" id="ARBA00022703"/>
    </source>
</evidence>
<keyword evidence="13" id="KW-0472">Membrane</keyword>
<comment type="cofactor">
    <cofactor evidence="1">
        <name>FAD</name>
        <dbReference type="ChEBI" id="CHEBI:57692"/>
    </cofactor>
</comment>
<keyword evidence="4" id="KW-0285">Flavoprotein</keyword>
<evidence type="ECO:0000256" key="7">
    <source>
        <dbReference type="ARBA" id="ARBA00022946"/>
    </source>
</evidence>
<evidence type="ECO:0000259" key="15">
    <source>
        <dbReference type="Pfam" id="PF14721"/>
    </source>
</evidence>
<dbReference type="PANTHER" id="PTHR43557">
    <property type="entry name" value="APOPTOSIS-INDUCING FACTOR 1"/>
    <property type="match status" value="1"/>
</dbReference>
<dbReference type="InterPro" id="IPR036188">
    <property type="entry name" value="FAD/NAD-bd_sf"/>
</dbReference>
<feature type="domain" description="Mitochondrial apoptosis-inducing factor C-terminal" evidence="15">
    <location>
        <begin position="555"/>
        <end position="693"/>
    </location>
</feature>
<evidence type="ECO:0000256" key="6">
    <source>
        <dbReference type="ARBA" id="ARBA00022827"/>
    </source>
</evidence>
<evidence type="ECO:0000256" key="11">
    <source>
        <dbReference type="ARBA" id="ARBA00047786"/>
    </source>
</evidence>
<feature type="region of interest" description="Disordered" evidence="12">
    <location>
        <begin position="608"/>
        <end position="655"/>
    </location>
</feature>
<keyword evidence="9" id="KW-0520">NAD</keyword>
<dbReference type="SUPFAM" id="SSF51905">
    <property type="entry name" value="FAD/NAD(P)-binding domain"/>
    <property type="match status" value="2"/>
</dbReference>
<accession>A0ABD2A835</accession>
<dbReference type="SMART" id="SM01353">
    <property type="entry name" value="AIF_C"/>
    <property type="match status" value="1"/>
</dbReference>
<dbReference type="Gene3D" id="3.50.50.60">
    <property type="entry name" value="FAD/NAD(P)-binding domain"/>
    <property type="match status" value="2"/>
</dbReference>
<keyword evidence="8" id="KW-0560">Oxidoreductase</keyword>
<dbReference type="InterPro" id="IPR050446">
    <property type="entry name" value="FAD-oxidoreductase/Apoptosis"/>
</dbReference>
<dbReference type="AlphaFoldDB" id="A0ABD2A835"/>